<dbReference type="Pfam" id="PF00364">
    <property type="entry name" value="Biotin_lipoyl"/>
    <property type="match status" value="1"/>
</dbReference>
<dbReference type="Gene3D" id="2.40.50.100">
    <property type="match status" value="1"/>
</dbReference>
<name>A0ABZ0PX56_9PSED</name>
<dbReference type="InterPro" id="IPR003379">
    <property type="entry name" value="Carboxylase_cons_dom"/>
</dbReference>
<evidence type="ECO:0000259" key="3">
    <source>
        <dbReference type="PROSITE" id="PS50991"/>
    </source>
</evidence>
<dbReference type="RefSeq" id="WP_318644387.1">
    <property type="nucleotide sequence ID" value="NZ_CP137892.1"/>
</dbReference>
<dbReference type="Pfam" id="PF02436">
    <property type="entry name" value="PYC_OADA"/>
    <property type="match status" value="1"/>
</dbReference>
<dbReference type="CDD" id="cd06850">
    <property type="entry name" value="biotinyl_domain"/>
    <property type="match status" value="1"/>
</dbReference>
<proteinExistence type="predicted"/>
<dbReference type="Proteomes" id="UP001305928">
    <property type="component" value="Chromosome"/>
</dbReference>
<keyword evidence="1" id="KW-0092">Biotin</keyword>
<reference evidence="4 5" key="1">
    <citation type="submission" date="2023-11" db="EMBL/GenBank/DDBJ databases">
        <title>Complete genome of Pseudomonas benzenivorans BA3361.</title>
        <authorList>
            <person name="Shin S.Y."/>
            <person name="Song J."/>
            <person name="Kang H."/>
        </authorList>
    </citation>
    <scope>NUCLEOTIDE SEQUENCE [LARGE SCALE GENOMIC DNA]</scope>
    <source>
        <strain evidence="4 5">HNIBRBA3361</strain>
    </source>
</reference>
<organism evidence="4 5">
    <name type="scientific">Pseudomonas benzenivorans</name>
    <dbReference type="NCBI Taxonomy" id="556533"/>
    <lineage>
        <taxon>Bacteria</taxon>
        <taxon>Pseudomonadati</taxon>
        <taxon>Pseudomonadota</taxon>
        <taxon>Gammaproteobacteria</taxon>
        <taxon>Pseudomonadales</taxon>
        <taxon>Pseudomonadaceae</taxon>
        <taxon>Pseudomonas</taxon>
    </lineage>
</organism>
<dbReference type="Pfam" id="PF00682">
    <property type="entry name" value="HMGL-like"/>
    <property type="match status" value="1"/>
</dbReference>
<dbReference type="NCBIfam" id="NF006761">
    <property type="entry name" value="PRK09282.1"/>
    <property type="match status" value="1"/>
</dbReference>
<dbReference type="SUPFAM" id="SSF51230">
    <property type="entry name" value="Single hybrid motif"/>
    <property type="match status" value="1"/>
</dbReference>
<sequence>MSKKITVTDTILRDAHQSLLATRMRTEDMLPICDKLDRVGYWSLEVWGGATFDACIRFLKEDPWERLRQLKAALPNTRLQMLLRGQNLLGYRHYSDDVVKAFVAKAAVNGIDVFRIFDAMNDVRNLRVSIEAVKAAGKHAQGTLAYTVSPVHTVEAYVKQAQAMQAMGIDSVAIKDMAGLMTPYAAFDLVKALKAEVDLPVFIHSHDTAGLGAMCQLKAIEAGADHIDTAISSMAWGTSHPGTESMVAALKGSEYDTGLDLELLQEIGLYFYGVRKKYHQFESEFTGVDTRVQVNQVPGGMMSNLANQLKEQGALDRIDEVFAEIPRVREDLGFPPLVTPTSQIVGTQAVFNVLAGERYKTITNEVKLYLQGRYGLAPGKINEQLRKQAIGSEEVIDVRPADLLKPEMAKLRGEIGALAKSEEDVLTYAMFPDIGRKFLEEREAGSLTPEVLLPIPEAGGVARAGGEGVPTEFVVDVHGESYRVDITGVGVKGEGKRHFYLSIDGVPEEVVFEPLNEFVAGAGGKRKQTSAPGDVSTSMPGNIVEVLVKEGDAVKAGQAVLITEAMKMETEVQAPIAGTVKAVHVAKGDRVNPGEVLIEIE</sequence>
<feature type="domain" description="Lipoyl-binding" evidence="2">
    <location>
        <begin position="526"/>
        <end position="601"/>
    </location>
</feature>
<dbReference type="InterPro" id="IPR005776">
    <property type="entry name" value="OadA"/>
</dbReference>
<dbReference type="SUPFAM" id="SSF89000">
    <property type="entry name" value="post-HMGL domain-like"/>
    <property type="match status" value="1"/>
</dbReference>
<dbReference type="NCBIfam" id="TIGR01108">
    <property type="entry name" value="oadA"/>
    <property type="match status" value="1"/>
</dbReference>
<dbReference type="InterPro" id="IPR000891">
    <property type="entry name" value="PYR_CT"/>
</dbReference>
<evidence type="ECO:0000313" key="4">
    <source>
        <dbReference type="EMBL" id="WPC05212.1"/>
    </source>
</evidence>
<dbReference type="CDD" id="cd07937">
    <property type="entry name" value="DRE_TIM_PC_TC_5S"/>
    <property type="match status" value="1"/>
</dbReference>
<evidence type="ECO:0000259" key="2">
    <source>
        <dbReference type="PROSITE" id="PS50968"/>
    </source>
</evidence>
<protein>
    <submittedName>
        <fullName evidence="4">Sodium-extruding oxaloacetate decarboxylase subunit alpha</fullName>
    </submittedName>
</protein>
<dbReference type="PROSITE" id="PS50968">
    <property type="entry name" value="BIOTINYL_LIPOYL"/>
    <property type="match status" value="1"/>
</dbReference>
<dbReference type="SUPFAM" id="SSF51569">
    <property type="entry name" value="Aldolase"/>
    <property type="match status" value="1"/>
</dbReference>
<dbReference type="InterPro" id="IPR000089">
    <property type="entry name" value="Biotin_lipoyl"/>
</dbReference>
<evidence type="ECO:0000256" key="1">
    <source>
        <dbReference type="ARBA" id="ARBA00023267"/>
    </source>
</evidence>
<dbReference type="PANTHER" id="PTHR43778:SF2">
    <property type="entry name" value="PYRUVATE CARBOXYLASE, MITOCHONDRIAL"/>
    <property type="match status" value="1"/>
</dbReference>
<gene>
    <name evidence="4" type="primary">oadA</name>
    <name evidence="4" type="ORF">SBP02_00235</name>
</gene>
<accession>A0ABZ0PX56</accession>
<keyword evidence="5" id="KW-1185">Reference proteome</keyword>
<dbReference type="PANTHER" id="PTHR43778">
    <property type="entry name" value="PYRUVATE CARBOXYLASE"/>
    <property type="match status" value="1"/>
</dbReference>
<dbReference type="PROSITE" id="PS50991">
    <property type="entry name" value="PYR_CT"/>
    <property type="match status" value="1"/>
</dbReference>
<dbReference type="EMBL" id="CP137892">
    <property type="protein sequence ID" value="WPC05212.1"/>
    <property type="molecule type" value="Genomic_DNA"/>
</dbReference>
<dbReference type="InterPro" id="IPR011053">
    <property type="entry name" value="Single_hybrid_motif"/>
</dbReference>
<dbReference type="Gene3D" id="3.20.20.70">
    <property type="entry name" value="Aldolase class I"/>
    <property type="match status" value="1"/>
</dbReference>
<dbReference type="InterPro" id="IPR055268">
    <property type="entry name" value="PCB-like"/>
</dbReference>
<feature type="domain" description="Pyruvate carboxyltransferase" evidence="3">
    <location>
        <begin position="5"/>
        <end position="265"/>
    </location>
</feature>
<evidence type="ECO:0000313" key="5">
    <source>
        <dbReference type="Proteomes" id="UP001305928"/>
    </source>
</evidence>
<dbReference type="InterPro" id="IPR013785">
    <property type="entry name" value="Aldolase_TIM"/>
</dbReference>